<feature type="transmembrane region" description="Helical" evidence="5">
    <location>
        <begin position="51"/>
        <end position="69"/>
    </location>
</feature>
<reference evidence="7 8" key="1">
    <citation type="submission" date="2023-07" db="EMBL/GenBank/DDBJ databases">
        <title>Sorghum-associated microbial communities from plants grown in Nebraska, USA.</title>
        <authorList>
            <person name="Schachtman D."/>
        </authorList>
    </citation>
    <scope>NUCLEOTIDE SEQUENCE [LARGE SCALE GENOMIC DNA]</scope>
    <source>
        <strain evidence="7 8">BE57</strain>
    </source>
</reference>
<dbReference type="InterPro" id="IPR007016">
    <property type="entry name" value="O-antigen_ligase-rel_domated"/>
</dbReference>
<evidence type="ECO:0000256" key="1">
    <source>
        <dbReference type="ARBA" id="ARBA00004141"/>
    </source>
</evidence>
<protein>
    <submittedName>
        <fullName evidence="7">O-antigen ligase</fullName>
    </submittedName>
</protein>
<evidence type="ECO:0000313" key="8">
    <source>
        <dbReference type="Proteomes" id="UP001264980"/>
    </source>
</evidence>
<dbReference type="GO" id="GO:0016874">
    <property type="term" value="F:ligase activity"/>
    <property type="evidence" value="ECO:0007669"/>
    <property type="project" value="UniProtKB-KW"/>
</dbReference>
<feature type="transmembrane region" description="Helical" evidence="5">
    <location>
        <begin position="20"/>
        <end position="39"/>
    </location>
</feature>
<comment type="subcellular location">
    <subcellularLocation>
        <location evidence="1">Membrane</location>
        <topology evidence="1">Multi-pass membrane protein</topology>
    </subcellularLocation>
</comment>
<name>A0ABU1R749_9BACT</name>
<comment type="caution">
    <text evidence="7">The sequence shown here is derived from an EMBL/GenBank/DDBJ whole genome shotgun (WGS) entry which is preliminary data.</text>
</comment>
<evidence type="ECO:0000256" key="2">
    <source>
        <dbReference type="ARBA" id="ARBA00022692"/>
    </source>
</evidence>
<keyword evidence="4 5" id="KW-0472">Membrane</keyword>
<evidence type="ECO:0000259" key="6">
    <source>
        <dbReference type="Pfam" id="PF04932"/>
    </source>
</evidence>
<organism evidence="7 8">
    <name type="scientific">Dyadobacter fermentans</name>
    <dbReference type="NCBI Taxonomy" id="94254"/>
    <lineage>
        <taxon>Bacteria</taxon>
        <taxon>Pseudomonadati</taxon>
        <taxon>Bacteroidota</taxon>
        <taxon>Cytophagia</taxon>
        <taxon>Cytophagales</taxon>
        <taxon>Spirosomataceae</taxon>
        <taxon>Dyadobacter</taxon>
    </lineage>
</organism>
<gene>
    <name evidence="7" type="ORF">J2W84_006292</name>
</gene>
<evidence type="ECO:0000256" key="3">
    <source>
        <dbReference type="ARBA" id="ARBA00022989"/>
    </source>
</evidence>
<dbReference type="RefSeq" id="WP_309992358.1">
    <property type="nucleotide sequence ID" value="NZ_JAVDTI010000008.1"/>
</dbReference>
<keyword evidence="8" id="KW-1185">Reference proteome</keyword>
<feature type="domain" description="O-antigen ligase-related" evidence="6">
    <location>
        <begin position="191"/>
        <end position="340"/>
    </location>
</feature>
<feature type="transmembrane region" description="Helical" evidence="5">
    <location>
        <begin position="320"/>
        <end position="342"/>
    </location>
</feature>
<sequence>MNLPIGKPTHTILSGTLGSQMYIFISLLLFVLFLPIFGFKLRLDWPDRTNQWIWGTIALGLMSLVNPYNENPEGTLIALMFIISNLAFCILIFSNCTRTQLINGIQDGFVVLGLLNFLLAICFPVLGLKFTTTIFHFGGDVGATRMGTAAREGAIGLFSHPGNLALYSTISSVFFLSNVILDYKKKSSLILLALNFLTIILTYSRTTYVVYALTIALIYYIAKNPNKAIFSVQNIVRIFIPLTAVFLWIIVFSPVSDLFLENEVGAQIDNRTLHWLMAVQIFQESPLVGVGLNAHLIYFSKHLGILKSLELTPFFLENPIHNIHLVVLVELGMIGLVVWLFFLSNNIRLAKKSITSTNVPQLLITQVGAITAYFLYGLTGWAPFSLSVLPFFIFIMYFSIKYRTQ</sequence>
<dbReference type="EMBL" id="JAVDTI010000008">
    <property type="protein sequence ID" value="MDR6809227.1"/>
    <property type="molecule type" value="Genomic_DNA"/>
</dbReference>
<keyword evidence="2 5" id="KW-0812">Transmembrane</keyword>
<keyword evidence="7" id="KW-0436">Ligase</keyword>
<evidence type="ECO:0000313" key="7">
    <source>
        <dbReference type="EMBL" id="MDR6809227.1"/>
    </source>
</evidence>
<feature type="transmembrane region" description="Helical" evidence="5">
    <location>
        <begin position="354"/>
        <end position="375"/>
    </location>
</feature>
<dbReference type="Proteomes" id="UP001264980">
    <property type="component" value="Unassembled WGS sequence"/>
</dbReference>
<proteinExistence type="predicted"/>
<feature type="transmembrane region" description="Helical" evidence="5">
    <location>
        <begin position="75"/>
        <end position="96"/>
    </location>
</feature>
<feature type="transmembrane region" description="Helical" evidence="5">
    <location>
        <begin position="193"/>
        <end position="222"/>
    </location>
</feature>
<accession>A0ABU1R749</accession>
<dbReference type="InterPro" id="IPR051533">
    <property type="entry name" value="WaaL-like"/>
</dbReference>
<feature type="transmembrane region" description="Helical" evidence="5">
    <location>
        <begin position="108"/>
        <end position="128"/>
    </location>
</feature>
<dbReference type="PANTHER" id="PTHR37422:SF13">
    <property type="entry name" value="LIPOPOLYSACCHARIDE BIOSYNTHESIS PROTEIN PA4999-RELATED"/>
    <property type="match status" value="1"/>
</dbReference>
<evidence type="ECO:0000256" key="4">
    <source>
        <dbReference type="ARBA" id="ARBA00023136"/>
    </source>
</evidence>
<dbReference type="Pfam" id="PF04932">
    <property type="entry name" value="Wzy_C"/>
    <property type="match status" value="1"/>
</dbReference>
<feature type="transmembrane region" description="Helical" evidence="5">
    <location>
        <begin position="234"/>
        <end position="260"/>
    </location>
</feature>
<evidence type="ECO:0000256" key="5">
    <source>
        <dbReference type="SAM" id="Phobius"/>
    </source>
</evidence>
<keyword evidence="3 5" id="KW-1133">Transmembrane helix</keyword>
<feature type="transmembrane region" description="Helical" evidence="5">
    <location>
        <begin position="381"/>
        <end position="400"/>
    </location>
</feature>
<dbReference type="PANTHER" id="PTHR37422">
    <property type="entry name" value="TEICHURONIC ACID BIOSYNTHESIS PROTEIN TUAE"/>
    <property type="match status" value="1"/>
</dbReference>